<feature type="domain" description="Methyl-accepting transducer" evidence="13">
    <location>
        <begin position="274"/>
        <end position="503"/>
    </location>
</feature>
<evidence type="ECO:0000259" key="15">
    <source>
        <dbReference type="PROSITE" id="PS50885"/>
    </source>
</evidence>
<dbReference type="PROSITE" id="PS50885">
    <property type="entry name" value="HAMP"/>
    <property type="match status" value="1"/>
</dbReference>
<dbReference type="InterPro" id="IPR003660">
    <property type="entry name" value="HAMP_dom"/>
</dbReference>
<feature type="transmembrane region" description="Helical" evidence="12">
    <location>
        <begin position="195"/>
        <end position="215"/>
    </location>
</feature>
<dbReference type="SMART" id="SM00304">
    <property type="entry name" value="HAMP"/>
    <property type="match status" value="1"/>
</dbReference>
<evidence type="ECO:0000256" key="10">
    <source>
        <dbReference type="PROSITE-ProRule" id="PRU00284"/>
    </source>
</evidence>
<feature type="domain" description="PAS" evidence="14">
    <location>
        <begin position="25"/>
        <end position="60"/>
    </location>
</feature>
<evidence type="ECO:0000256" key="8">
    <source>
        <dbReference type="ARBA" id="ARBA00023136"/>
    </source>
</evidence>
<evidence type="ECO:0000256" key="4">
    <source>
        <dbReference type="ARBA" id="ARBA00022500"/>
    </source>
</evidence>
<dbReference type="InterPro" id="IPR000014">
    <property type="entry name" value="PAS"/>
</dbReference>
<evidence type="ECO:0000256" key="6">
    <source>
        <dbReference type="ARBA" id="ARBA00022692"/>
    </source>
</evidence>
<evidence type="ECO:0000256" key="2">
    <source>
        <dbReference type="ARBA" id="ARBA00022475"/>
    </source>
</evidence>
<keyword evidence="5" id="KW-0997">Cell inner membrane</keyword>
<feature type="domain" description="HAMP" evidence="15">
    <location>
        <begin position="217"/>
        <end position="269"/>
    </location>
</feature>
<reference evidence="16" key="1">
    <citation type="submission" date="2021-04" db="EMBL/GenBank/DDBJ databases">
        <title>novel species isolated from subtropical streams in China.</title>
        <authorList>
            <person name="Lu H."/>
        </authorList>
    </citation>
    <scope>NUCLEOTIDE SEQUENCE</scope>
    <source>
        <strain evidence="16">LFS511W</strain>
    </source>
</reference>
<keyword evidence="3" id="KW-0488">Methylation</keyword>
<keyword evidence="8 12" id="KW-0472">Membrane</keyword>
<evidence type="ECO:0000256" key="9">
    <source>
        <dbReference type="ARBA" id="ARBA00029447"/>
    </source>
</evidence>
<accession>A0A941I540</accession>
<evidence type="ECO:0000313" key="17">
    <source>
        <dbReference type="Proteomes" id="UP000680067"/>
    </source>
</evidence>
<comment type="subcellular location">
    <subcellularLocation>
        <location evidence="1">Cell inner membrane</location>
        <topology evidence="1">Multi-pass membrane protein</topology>
    </subcellularLocation>
</comment>
<evidence type="ECO:0000256" key="3">
    <source>
        <dbReference type="ARBA" id="ARBA00022481"/>
    </source>
</evidence>
<dbReference type="SUPFAM" id="SSF55785">
    <property type="entry name" value="PYP-like sensor domain (PAS domain)"/>
    <property type="match status" value="1"/>
</dbReference>
<dbReference type="CDD" id="cd11386">
    <property type="entry name" value="MCP_signal"/>
    <property type="match status" value="1"/>
</dbReference>
<keyword evidence="7 12" id="KW-1133">Transmembrane helix</keyword>
<evidence type="ECO:0000256" key="7">
    <source>
        <dbReference type="ARBA" id="ARBA00022989"/>
    </source>
</evidence>
<dbReference type="Gene3D" id="3.30.450.20">
    <property type="entry name" value="PAS domain"/>
    <property type="match status" value="1"/>
</dbReference>
<keyword evidence="2" id="KW-1003">Cell membrane</keyword>
<dbReference type="NCBIfam" id="TIGR00229">
    <property type="entry name" value="sensory_box"/>
    <property type="match status" value="1"/>
</dbReference>
<name>A0A941I540_9BURK</name>
<comment type="caution">
    <text evidence="16">The sequence shown here is derived from an EMBL/GenBank/DDBJ whole genome shotgun (WGS) entry which is preliminary data.</text>
</comment>
<dbReference type="PROSITE" id="PS50111">
    <property type="entry name" value="CHEMOTAXIS_TRANSDUC_2"/>
    <property type="match status" value="1"/>
</dbReference>
<dbReference type="InterPro" id="IPR004089">
    <property type="entry name" value="MCPsignal_dom"/>
</dbReference>
<dbReference type="GO" id="GO:0005886">
    <property type="term" value="C:plasma membrane"/>
    <property type="evidence" value="ECO:0007669"/>
    <property type="project" value="UniProtKB-SubCell"/>
</dbReference>
<dbReference type="PANTHER" id="PTHR43531">
    <property type="entry name" value="PROTEIN ICFG"/>
    <property type="match status" value="1"/>
</dbReference>
<keyword evidence="17" id="KW-1185">Reference proteome</keyword>
<sequence length="549" mass="59117">MRINTPVTGKEIVMADGQSIVSKTDLKGRITYCNPYFIEISGFTEEELIGKPHNLIRHPDMPPAAFGDLWDTIKNGMPWTGLVKNRCKNGDHYWVKANVTPLIDDGQVTGYMSVRTRPARAEIDAAEHLYRLMREGKPTGLLLRNGHLLPDTLTARLWRKISLAAKPRLALGMSVSLAGLLGFGAAYIAEAGLSMTNAAALGFLSFVLLYQWYVIHTRLLNPVQNAVRAARAIAGGDLTHEIPPGDQTEMGQLQQALRQMHINLHSIVIDVSRNASEIRTGTEEIAAANMDLSGRTESQASSLEETATSMEQFADTIRQNSESAAEASRLADATTEVAAKGGEMVSKVGETMQEISQSARQIESIISLIDGIAFQTNILALNAAVEAARAGEQGRGFAVVANEVRSLAQRSAGAAKDIKTLIDTSVSKVSSGNKIVEEAVTTMQQLVNSVKQVNAVLHEISVASLEQRESVDQMNSAMGLMDEVTQQNAAMVEQAANAAANLATQTVQLEQAISVFKLEPHGTIPAGIRAARPASVSAGTKTSRHPRLH</sequence>
<dbReference type="CDD" id="cd06225">
    <property type="entry name" value="HAMP"/>
    <property type="match status" value="1"/>
</dbReference>
<dbReference type="FunFam" id="1.10.287.950:FF:000001">
    <property type="entry name" value="Methyl-accepting chemotaxis sensory transducer"/>
    <property type="match status" value="1"/>
</dbReference>
<protein>
    <submittedName>
        <fullName evidence="16">PAS domain-containing protein</fullName>
    </submittedName>
</protein>
<keyword evidence="6 12" id="KW-0812">Transmembrane</keyword>
<evidence type="ECO:0000256" key="1">
    <source>
        <dbReference type="ARBA" id="ARBA00004429"/>
    </source>
</evidence>
<dbReference type="SMART" id="SM00283">
    <property type="entry name" value="MA"/>
    <property type="match status" value="1"/>
</dbReference>
<dbReference type="InterPro" id="IPR035965">
    <property type="entry name" value="PAS-like_dom_sf"/>
</dbReference>
<dbReference type="Gene3D" id="1.10.287.950">
    <property type="entry name" value="Methyl-accepting chemotaxis protein"/>
    <property type="match status" value="1"/>
</dbReference>
<keyword evidence="10" id="KW-0807">Transducer</keyword>
<dbReference type="InterPro" id="IPR051310">
    <property type="entry name" value="MCP_chemotaxis"/>
</dbReference>
<evidence type="ECO:0000256" key="12">
    <source>
        <dbReference type="SAM" id="Phobius"/>
    </source>
</evidence>
<dbReference type="EMBL" id="JAGSPN010000006">
    <property type="protein sequence ID" value="MBR7782382.1"/>
    <property type="molecule type" value="Genomic_DNA"/>
</dbReference>
<dbReference type="PRINTS" id="PR00260">
    <property type="entry name" value="CHEMTRNSDUCR"/>
</dbReference>
<dbReference type="SUPFAM" id="SSF58104">
    <property type="entry name" value="Methyl-accepting chemotaxis protein (MCP) signaling domain"/>
    <property type="match status" value="1"/>
</dbReference>
<dbReference type="GO" id="GO:0004888">
    <property type="term" value="F:transmembrane signaling receptor activity"/>
    <property type="evidence" value="ECO:0007669"/>
    <property type="project" value="InterPro"/>
</dbReference>
<feature type="transmembrane region" description="Helical" evidence="12">
    <location>
        <begin position="169"/>
        <end position="189"/>
    </location>
</feature>
<dbReference type="Pfam" id="PF08447">
    <property type="entry name" value="PAS_3"/>
    <property type="match status" value="1"/>
</dbReference>
<comment type="similarity">
    <text evidence="9">Belongs to the methyl-accepting chemotaxis (MCP) protein family.</text>
</comment>
<evidence type="ECO:0000313" key="16">
    <source>
        <dbReference type="EMBL" id="MBR7782382.1"/>
    </source>
</evidence>
<dbReference type="GO" id="GO:0007165">
    <property type="term" value="P:signal transduction"/>
    <property type="evidence" value="ECO:0007669"/>
    <property type="project" value="UniProtKB-KW"/>
</dbReference>
<organism evidence="16 17">
    <name type="scientific">Undibacterium luofuense</name>
    <dbReference type="NCBI Taxonomy" id="2828733"/>
    <lineage>
        <taxon>Bacteria</taxon>
        <taxon>Pseudomonadati</taxon>
        <taxon>Pseudomonadota</taxon>
        <taxon>Betaproteobacteria</taxon>
        <taxon>Burkholderiales</taxon>
        <taxon>Oxalobacteraceae</taxon>
        <taxon>Undibacterium</taxon>
    </lineage>
</organism>
<dbReference type="RefSeq" id="WP_212687716.1">
    <property type="nucleotide sequence ID" value="NZ_JAGSPN010000006.1"/>
</dbReference>
<proteinExistence type="inferred from homology"/>
<dbReference type="InterPro" id="IPR013655">
    <property type="entry name" value="PAS_fold_3"/>
</dbReference>
<dbReference type="Pfam" id="PF00015">
    <property type="entry name" value="MCPsignal"/>
    <property type="match status" value="1"/>
</dbReference>
<dbReference type="CDD" id="cd00130">
    <property type="entry name" value="PAS"/>
    <property type="match status" value="1"/>
</dbReference>
<dbReference type="InterPro" id="IPR004090">
    <property type="entry name" value="Chemotax_Me-accpt_rcpt"/>
</dbReference>
<keyword evidence="4" id="KW-0145">Chemotaxis</keyword>
<dbReference type="PROSITE" id="PS50112">
    <property type="entry name" value="PAS"/>
    <property type="match status" value="1"/>
</dbReference>
<dbReference type="AlphaFoldDB" id="A0A941I540"/>
<evidence type="ECO:0000256" key="5">
    <source>
        <dbReference type="ARBA" id="ARBA00022519"/>
    </source>
</evidence>
<dbReference type="FunFam" id="3.30.450.20:FF:000046">
    <property type="entry name" value="Aerotaxis sensor receptor"/>
    <property type="match status" value="1"/>
</dbReference>
<evidence type="ECO:0000259" key="14">
    <source>
        <dbReference type="PROSITE" id="PS50112"/>
    </source>
</evidence>
<feature type="region of interest" description="Disordered" evidence="11">
    <location>
        <begin position="529"/>
        <end position="549"/>
    </location>
</feature>
<gene>
    <name evidence="16" type="ORF">KDM89_09520</name>
</gene>
<dbReference type="GO" id="GO:0052131">
    <property type="term" value="P:positive aerotaxis"/>
    <property type="evidence" value="ECO:0007669"/>
    <property type="project" value="UniProtKB-ARBA"/>
</dbReference>
<dbReference type="Pfam" id="PF00672">
    <property type="entry name" value="HAMP"/>
    <property type="match status" value="1"/>
</dbReference>
<evidence type="ECO:0000259" key="13">
    <source>
        <dbReference type="PROSITE" id="PS50111"/>
    </source>
</evidence>
<evidence type="ECO:0000256" key="11">
    <source>
        <dbReference type="SAM" id="MobiDB-lite"/>
    </source>
</evidence>
<dbReference type="PANTHER" id="PTHR43531:SF14">
    <property type="entry name" value="METHYL-ACCEPTING CHEMOTAXIS PROTEIN I-RELATED"/>
    <property type="match status" value="1"/>
</dbReference>
<dbReference type="Proteomes" id="UP000680067">
    <property type="component" value="Unassembled WGS sequence"/>
</dbReference>